<dbReference type="AlphaFoldDB" id="A0A1F8H858"/>
<protein>
    <submittedName>
        <fullName evidence="2">Uncharacterized protein</fullName>
    </submittedName>
</protein>
<keyword evidence="1" id="KW-0472">Membrane</keyword>
<name>A0A1F8H858_9BACT</name>
<accession>A0A1F8H858</accession>
<organism evidence="2 3">
    <name type="scientific">Candidatus Yanofskybacteria bacterium RIFCSPLOWO2_12_FULL_43_11b</name>
    <dbReference type="NCBI Taxonomy" id="1802710"/>
    <lineage>
        <taxon>Bacteria</taxon>
        <taxon>Candidatus Yanofskyibacteriota</taxon>
    </lineage>
</organism>
<keyword evidence="1" id="KW-1133">Transmembrane helix</keyword>
<dbReference type="Proteomes" id="UP000177745">
    <property type="component" value="Unassembled WGS sequence"/>
</dbReference>
<reference evidence="2 3" key="1">
    <citation type="journal article" date="2016" name="Nat. Commun.">
        <title>Thousands of microbial genomes shed light on interconnected biogeochemical processes in an aquifer system.</title>
        <authorList>
            <person name="Anantharaman K."/>
            <person name="Brown C.T."/>
            <person name="Hug L.A."/>
            <person name="Sharon I."/>
            <person name="Castelle C.J."/>
            <person name="Probst A.J."/>
            <person name="Thomas B.C."/>
            <person name="Singh A."/>
            <person name="Wilkins M.J."/>
            <person name="Karaoz U."/>
            <person name="Brodie E.L."/>
            <person name="Williams K.H."/>
            <person name="Hubbard S.S."/>
            <person name="Banfield J.F."/>
        </authorList>
    </citation>
    <scope>NUCLEOTIDE SEQUENCE [LARGE SCALE GENOMIC DNA]</scope>
</reference>
<gene>
    <name evidence="2" type="ORF">A3G51_02120</name>
</gene>
<comment type="caution">
    <text evidence="2">The sequence shown here is derived from an EMBL/GenBank/DDBJ whole genome shotgun (WGS) entry which is preliminary data.</text>
</comment>
<evidence type="ECO:0000313" key="3">
    <source>
        <dbReference type="Proteomes" id="UP000177745"/>
    </source>
</evidence>
<feature type="transmembrane region" description="Helical" evidence="1">
    <location>
        <begin position="38"/>
        <end position="57"/>
    </location>
</feature>
<evidence type="ECO:0000256" key="1">
    <source>
        <dbReference type="SAM" id="Phobius"/>
    </source>
</evidence>
<sequence length="95" mass="10412">MKTEILALVLLGSLISAATLFFYSFYLSVLGNIKWAKLLAFGLLNLVFSCAVILYCGNSQISLSQAGNLKISAFVFAGLSALFYWSYQLAKNNNE</sequence>
<keyword evidence="1" id="KW-0812">Transmembrane</keyword>
<dbReference type="EMBL" id="MGKY01000022">
    <property type="protein sequence ID" value="OGN33218.1"/>
    <property type="molecule type" value="Genomic_DNA"/>
</dbReference>
<feature type="transmembrane region" description="Helical" evidence="1">
    <location>
        <begin position="5"/>
        <end position="26"/>
    </location>
</feature>
<proteinExistence type="predicted"/>
<evidence type="ECO:0000313" key="2">
    <source>
        <dbReference type="EMBL" id="OGN33218.1"/>
    </source>
</evidence>
<feature type="transmembrane region" description="Helical" evidence="1">
    <location>
        <begin position="69"/>
        <end position="87"/>
    </location>
</feature>